<dbReference type="InterPro" id="IPR001590">
    <property type="entry name" value="Peptidase_M12B"/>
</dbReference>
<organism evidence="4">
    <name type="scientific">Androctonus bicolor</name>
    <dbReference type="NCBI Taxonomy" id="748906"/>
    <lineage>
        <taxon>Eukaryota</taxon>
        <taxon>Metazoa</taxon>
        <taxon>Ecdysozoa</taxon>
        <taxon>Arthropoda</taxon>
        <taxon>Chelicerata</taxon>
        <taxon>Arachnida</taxon>
        <taxon>Scorpiones</taxon>
        <taxon>Buthida</taxon>
        <taxon>Buthoidea</taxon>
        <taxon>Buthidae</taxon>
        <taxon>Androctonus</taxon>
    </lineage>
</organism>
<keyword evidence="2" id="KW-0479">Metal-binding</keyword>
<protein>
    <submittedName>
        <fullName evidence="4">Cellular protein AbCp-56</fullName>
    </submittedName>
</protein>
<comment type="caution">
    <text evidence="2">Lacks conserved residue(s) required for the propagation of feature annotation.</text>
</comment>
<feature type="active site" evidence="2">
    <location>
        <position position="71"/>
    </location>
</feature>
<dbReference type="AlphaFoldDB" id="A0A0K0LCN2"/>
<keyword evidence="2" id="KW-0862">Zinc</keyword>
<evidence type="ECO:0000256" key="2">
    <source>
        <dbReference type="PROSITE-ProRule" id="PRU00276"/>
    </source>
</evidence>
<dbReference type="EMBL" id="KJ787617">
    <property type="protein sequence ID" value="AIX87808.1"/>
    <property type="molecule type" value="mRNA"/>
</dbReference>
<dbReference type="InterPro" id="IPR024079">
    <property type="entry name" value="MetalloPept_cat_dom_sf"/>
</dbReference>
<dbReference type="GO" id="GO:0046872">
    <property type="term" value="F:metal ion binding"/>
    <property type="evidence" value="ECO:0007669"/>
    <property type="project" value="UniProtKB-KW"/>
</dbReference>
<dbReference type="Pfam" id="PF01421">
    <property type="entry name" value="Reprolysin"/>
    <property type="match status" value="1"/>
</dbReference>
<dbReference type="GO" id="GO:0006508">
    <property type="term" value="P:proteolysis"/>
    <property type="evidence" value="ECO:0007669"/>
    <property type="project" value="InterPro"/>
</dbReference>
<dbReference type="Gene3D" id="3.40.390.10">
    <property type="entry name" value="Collagenase (Catalytic Domain)"/>
    <property type="match status" value="1"/>
</dbReference>
<sequence>YSISNNELIRKADVVMHITTVPLVVISNGIVVKQFAATTGNMRGACAMCCKYMIVTDNHTESARPATIAHETGHILGCHHDGDGNDCRYSDGYIMGDINEKNGRQFSTCCKKVVEGFITGERARNCIVETCYDKQKRK</sequence>
<name>A0A0K0LCN2_9SCOR</name>
<feature type="non-terminal residue" evidence="4">
    <location>
        <position position="1"/>
    </location>
</feature>
<evidence type="ECO:0000313" key="4">
    <source>
        <dbReference type="EMBL" id="AIX87808.1"/>
    </source>
</evidence>
<dbReference type="SUPFAM" id="SSF55486">
    <property type="entry name" value="Metalloproteases ('zincins'), catalytic domain"/>
    <property type="match status" value="1"/>
</dbReference>
<dbReference type="GO" id="GO:0004222">
    <property type="term" value="F:metalloendopeptidase activity"/>
    <property type="evidence" value="ECO:0007669"/>
    <property type="project" value="InterPro"/>
</dbReference>
<accession>A0A0K0LCN2</accession>
<feature type="binding site" evidence="2">
    <location>
        <position position="74"/>
    </location>
    <ligand>
        <name>Zn(2+)</name>
        <dbReference type="ChEBI" id="CHEBI:29105"/>
        <note>catalytic</note>
    </ligand>
</feature>
<feature type="domain" description="Peptidase M12B" evidence="3">
    <location>
        <begin position="66"/>
        <end position="130"/>
    </location>
</feature>
<evidence type="ECO:0000259" key="3">
    <source>
        <dbReference type="PROSITE" id="PS50215"/>
    </source>
</evidence>
<evidence type="ECO:0000256" key="1">
    <source>
        <dbReference type="ARBA" id="ARBA00006629"/>
    </source>
</evidence>
<dbReference type="PROSITE" id="PS50215">
    <property type="entry name" value="ADAM_MEPRO"/>
    <property type="match status" value="1"/>
</dbReference>
<proteinExistence type="evidence at transcript level"/>
<feature type="binding site" evidence="2">
    <location>
        <position position="80"/>
    </location>
    <ligand>
        <name>Zn(2+)</name>
        <dbReference type="ChEBI" id="CHEBI:29105"/>
        <note>catalytic</note>
    </ligand>
</feature>
<reference evidence="4" key="1">
    <citation type="journal article" date="2015" name="J. Proteomics">
        <title>Unique diversity of the venom peptides from the scorpion Androctonus bicolor revealed by transcriptomic and proteomic analysis.</title>
        <authorList>
            <person name="Zhang L."/>
            <person name="Shi W."/>
            <person name="Zeng X.C."/>
            <person name="Ge F."/>
            <person name="Yang M."/>
            <person name="Nie Y."/>
            <person name="Bao A."/>
            <person name="Wu S."/>
            <person name="E G."/>
        </authorList>
    </citation>
    <scope>NUCLEOTIDE SEQUENCE</scope>
</reference>
<comment type="similarity">
    <text evidence="1">Belongs to the venom metalloproteinase (M12B) family.</text>
</comment>
<feature type="binding site" evidence="2">
    <location>
        <position position="70"/>
    </location>
    <ligand>
        <name>Zn(2+)</name>
        <dbReference type="ChEBI" id="CHEBI:29105"/>
        <note>catalytic</note>
    </ligand>
</feature>